<evidence type="ECO:0000313" key="6">
    <source>
        <dbReference type="EMBL" id="PSR28397.1"/>
    </source>
</evidence>
<dbReference type="Gene3D" id="2.30.290.10">
    <property type="entry name" value="BH3618-like"/>
    <property type="match status" value="1"/>
</dbReference>
<evidence type="ECO:0000256" key="1">
    <source>
        <dbReference type="ARBA" id="ARBA00022490"/>
    </source>
</evidence>
<keyword evidence="6" id="KW-0282">Flagellum</keyword>
<keyword evidence="4 5" id="KW-0143">Chaperone</keyword>
<dbReference type="EMBL" id="PXYX01000006">
    <property type="protein sequence ID" value="PSR28397.1"/>
    <property type="molecule type" value="Genomic_DNA"/>
</dbReference>
<dbReference type="HAMAP" id="MF_01185">
    <property type="entry name" value="FliW"/>
    <property type="match status" value="1"/>
</dbReference>
<dbReference type="InterPro" id="IPR024046">
    <property type="entry name" value="Flagellar_assmbl_FliW_dom_sf"/>
</dbReference>
<dbReference type="InterPro" id="IPR003775">
    <property type="entry name" value="Flagellar_assembly_factor_FliW"/>
</dbReference>
<reference evidence="6 7" key="1">
    <citation type="journal article" date="2014" name="BMC Genomics">
        <title>Comparison of environmental and isolate Sulfobacillus genomes reveals diverse carbon, sulfur, nitrogen, and hydrogen metabolisms.</title>
        <authorList>
            <person name="Justice N.B."/>
            <person name="Norman A."/>
            <person name="Brown C.T."/>
            <person name="Singh A."/>
            <person name="Thomas B.C."/>
            <person name="Banfield J.F."/>
        </authorList>
    </citation>
    <scope>NUCLEOTIDE SEQUENCE [LARGE SCALE GENOMIC DNA]</scope>
    <source>
        <strain evidence="6">AMDSBA5</strain>
    </source>
</reference>
<evidence type="ECO:0000256" key="2">
    <source>
        <dbReference type="ARBA" id="ARBA00022795"/>
    </source>
</evidence>
<dbReference type="PANTHER" id="PTHR39190:SF1">
    <property type="entry name" value="FLAGELLAR ASSEMBLY FACTOR FLIW"/>
    <property type="match status" value="1"/>
</dbReference>
<comment type="function">
    <text evidence="5">Acts as an anti-CsrA protein, binds CsrA and prevents it from repressing translation of its target genes, one of which is flagellin. Binds to flagellin and participates in the assembly of the flagellum.</text>
</comment>
<keyword evidence="6" id="KW-0966">Cell projection</keyword>
<dbReference type="Pfam" id="PF02623">
    <property type="entry name" value="FliW"/>
    <property type="match status" value="1"/>
</dbReference>
<dbReference type="PANTHER" id="PTHR39190">
    <property type="entry name" value="FLAGELLAR ASSEMBLY FACTOR FLIW"/>
    <property type="match status" value="1"/>
</dbReference>
<keyword evidence="1 5" id="KW-0963">Cytoplasm</keyword>
<comment type="subcellular location">
    <subcellularLocation>
        <location evidence="5">Cytoplasm</location>
    </subcellularLocation>
</comment>
<dbReference type="GO" id="GO:0005737">
    <property type="term" value="C:cytoplasm"/>
    <property type="evidence" value="ECO:0007669"/>
    <property type="project" value="UniProtKB-SubCell"/>
</dbReference>
<evidence type="ECO:0000256" key="4">
    <source>
        <dbReference type="ARBA" id="ARBA00023186"/>
    </source>
</evidence>
<dbReference type="SUPFAM" id="SSF141457">
    <property type="entry name" value="BH3618-like"/>
    <property type="match status" value="1"/>
</dbReference>
<comment type="similarity">
    <text evidence="5">Belongs to the FliW family.</text>
</comment>
<comment type="caution">
    <text evidence="6">The sequence shown here is derived from an EMBL/GenBank/DDBJ whole genome shotgun (WGS) entry which is preliminary data.</text>
</comment>
<name>A0A2T2X1N0_SULTH</name>
<evidence type="ECO:0000256" key="3">
    <source>
        <dbReference type="ARBA" id="ARBA00022845"/>
    </source>
</evidence>
<dbReference type="AlphaFoldDB" id="A0A2T2X1N0"/>
<sequence>MITKETIQTRFHGEITISASDILVIDQEILGFAKHRQFVLLPHHPESPFLYLQSVTDPQLAFIVIDPLTFKPDYVVPEEEVSGLGNPEFWAILCICTVGQSANGQGLYATANLKSPLIFNRQTRHGGQFVLSLPYPFEYPLFGEAQNNAGAQP</sequence>
<dbReference type="Proteomes" id="UP000242705">
    <property type="component" value="Unassembled WGS sequence"/>
</dbReference>
<gene>
    <name evidence="5" type="primary">fliW</name>
    <name evidence="6" type="ORF">C7B47_04300</name>
</gene>
<proteinExistence type="inferred from homology"/>
<comment type="subunit">
    <text evidence="5">Interacts with translational regulator CsrA and flagellin(s).</text>
</comment>
<evidence type="ECO:0000256" key="5">
    <source>
        <dbReference type="HAMAP-Rule" id="MF_01185"/>
    </source>
</evidence>
<evidence type="ECO:0000313" key="7">
    <source>
        <dbReference type="Proteomes" id="UP000242705"/>
    </source>
</evidence>
<dbReference type="GO" id="GO:0044780">
    <property type="term" value="P:bacterial-type flagellum assembly"/>
    <property type="evidence" value="ECO:0007669"/>
    <property type="project" value="UniProtKB-UniRule"/>
</dbReference>
<keyword evidence="3 5" id="KW-0810">Translation regulation</keyword>
<keyword evidence="6" id="KW-0969">Cilium</keyword>
<dbReference type="GO" id="GO:0006417">
    <property type="term" value="P:regulation of translation"/>
    <property type="evidence" value="ECO:0007669"/>
    <property type="project" value="UniProtKB-KW"/>
</dbReference>
<protein>
    <recommendedName>
        <fullName evidence="5">Flagellar assembly factor FliW</fullName>
    </recommendedName>
</protein>
<keyword evidence="2 5" id="KW-1005">Bacterial flagellum biogenesis</keyword>
<organism evidence="6 7">
    <name type="scientific">Sulfobacillus thermosulfidooxidans</name>
    <dbReference type="NCBI Taxonomy" id="28034"/>
    <lineage>
        <taxon>Bacteria</taxon>
        <taxon>Bacillati</taxon>
        <taxon>Bacillota</taxon>
        <taxon>Clostridia</taxon>
        <taxon>Eubacteriales</taxon>
        <taxon>Clostridiales Family XVII. Incertae Sedis</taxon>
        <taxon>Sulfobacillus</taxon>
    </lineage>
</organism>
<accession>A0A2T2X1N0</accession>